<dbReference type="GeneID" id="108839349"/>
<accession>A0A9W3D567</accession>
<dbReference type="PANTHER" id="PTHR31429">
    <property type="entry name" value="WRKY TRANSCRIPTION FACTOR 36-RELATED"/>
    <property type="match status" value="1"/>
</dbReference>
<feature type="coiled-coil region" evidence="6">
    <location>
        <begin position="37"/>
        <end position="71"/>
    </location>
</feature>
<dbReference type="InterPro" id="IPR044810">
    <property type="entry name" value="WRKY_plant"/>
</dbReference>
<dbReference type="GO" id="GO:0043565">
    <property type="term" value="F:sequence-specific DNA binding"/>
    <property type="evidence" value="ECO:0007669"/>
    <property type="project" value="InterPro"/>
</dbReference>
<protein>
    <submittedName>
        <fullName evidence="10">Probable WRKY transcription factor 72</fullName>
    </submittedName>
</protein>
<dbReference type="Pfam" id="PF03106">
    <property type="entry name" value="WRKY"/>
    <property type="match status" value="1"/>
</dbReference>
<keyword evidence="2" id="KW-0805">Transcription regulation</keyword>
<dbReference type="FunFam" id="2.20.25.80:FF:000002">
    <property type="entry name" value="probable WRKY transcription factor 31"/>
    <property type="match status" value="1"/>
</dbReference>
<dbReference type="GO" id="GO:0005634">
    <property type="term" value="C:nucleus"/>
    <property type="evidence" value="ECO:0007669"/>
    <property type="project" value="UniProtKB-SubCell"/>
</dbReference>
<feature type="region of interest" description="Disordered" evidence="7">
    <location>
        <begin position="95"/>
        <end position="135"/>
    </location>
</feature>
<evidence type="ECO:0000256" key="7">
    <source>
        <dbReference type="SAM" id="MobiDB-lite"/>
    </source>
</evidence>
<name>A0A9W3D567_RAPSA</name>
<evidence type="ECO:0000256" key="4">
    <source>
        <dbReference type="ARBA" id="ARBA00023163"/>
    </source>
</evidence>
<dbReference type="PROSITE" id="PS50811">
    <property type="entry name" value="WRKY"/>
    <property type="match status" value="1"/>
</dbReference>
<evidence type="ECO:0000256" key="3">
    <source>
        <dbReference type="ARBA" id="ARBA00023125"/>
    </source>
</evidence>
<dbReference type="SMART" id="SM00774">
    <property type="entry name" value="WRKY"/>
    <property type="match status" value="1"/>
</dbReference>
<feature type="compositionally biased region" description="Low complexity" evidence="7">
    <location>
        <begin position="489"/>
        <end position="498"/>
    </location>
</feature>
<dbReference type="KEGG" id="rsz:108839349"/>
<comment type="subcellular location">
    <subcellularLocation>
        <location evidence="1">Nucleus</location>
    </subcellularLocation>
</comment>
<proteinExistence type="predicted"/>
<evidence type="ECO:0000259" key="8">
    <source>
        <dbReference type="PROSITE" id="PS50811"/>
    </source>
</evidence>
<evidence type="ECO:0000313" key="10">
    <source>
        <dbReference type="RefSeq" id="XP_056858886.1"/>
    </source>
</evidence>
<sequence length="520" mass="56487">MDVLLKLPTSNSLRTVKDLGSAQIHEAIKGDGDHQELESAKAEMSEVKKENEKLKRMLKRIECDYKSLKLRFFDVFQQEPSNKPTQDQNVVDLRTDLSSSDQEGDLVSLSLRRRSSSPSDNTSNKEEKTDVITKVVNSDEELTKAGLTLGFNNSNDREQNESLSIVNSSEEASKVTGKRSSPAPPDSGGDADGEAGQQNNVKKARVCVRARCDTPTMNDGCQWRKYGQKIAKGNPCPRAYYRCTVAPGCPVRKQVQRCAEDTSILITTYEGTHSHHLPLSATTMASTTSAAASMLLSGSSSSSAAKMIGNNLYDSSRFINNNNSKSFYAPTLHSPLHPTVTLDLTTPQHYTSTSLPSLNFNKLSNSFQRFPSTSLNFSSSSSYTPYPYNNVQFGTSNLGKTVQNSQFLTKTLTKALTSDPSFHSVVGAAISSMVGSNGEQQIVGPRHPNSNSIQQIAATKDNKGRGGYFSSLLASNIIANNQTGAFSDQPSSQLPPLSMFKHPSSSSTTGSFVNKDEKSL</sequence>
<dbReference type="PANTHER" id="PTHR31429:SF24">
    <property type="entry name" value="WRKY TRANSCRIPTION FACTOR 72-RELATED"/>
    <property type="match status" value="1"/>
</dbReference>
<dbReference type="RefSeq" id="XP_056858886.1">
    <property type="nucleotide sequence ID" value="XM_057002906.1"/>
</dbReference>
<dbReference type="Gene3D" id="2.20.25.80">
    <property type="entry name" value="WRKY domain"/>
    <property type="match status" value="1"/>
</dbReference>
<dbReference type="SUPFAM" id="SSF118290">
    <property type="entry name" value="WRKY DNA-binding domain"/>
    <property type="match status" value="1"/>
</dbReference>
<feature type="compositionally biased region" description="Polar residues" evidence="7">
    <location>
        <begin position="503"/>
        <end position="512"/>
    </location>
</feature>
<feature type="region of interest" description="Disordered" evidence="7">
    <location>
        <begin position="484"/>
        <end position="520"/>
    </location>
</feature>
<evidence type="ECO:0000256" key="6">
    <source>
        <dbReference type="SAM" id="Coils"/>
    </source>
</evidence>
<evidence type="ECO:0000256" key="2">
    <source>
        <dbReference type="ARBA" id="ARBA00023015"/>
    </source>
</evidence>
<evidence type="ECO:0000313" key="9">
    <source>
        <dbReference type="Proteomes" id="UP000504610"/>
    </source>
</evidence>
<evidence type="ECO:0000256" key="1">
    <source>
        <dbReference type="ARBA" id="ARBA00004123"/>
    </source>
</evidence>
<dbReference type="InterPro" id="IPR003657">
    <property type="entry name" value="WRKY_dom"/>
</dbReference>
<gene>
    <name evidence="10" type="primary">LOC108839349</name>
</gene>
<dbReference type="InterPro" id="IPR036576">
    <property type="entry name" value="WRKY_dom_sf"/>
</dbReference>
<reference evidence="9" key="1">
    <citation type="journal article" date="2019" name="Database">
        <title>The radish genome database (RadishGD): an integrated information resource for radish genomics.</title>
        <authorList>
            <person name="Yu H.J."/>
            <person name="Baek S."/>
            <person name="Lee Y.J."/>
            <person name="Cho A."/>
            <person name="Mun J.H."/>
        </authorList>
    </citation>
    <scope>NUCLEOTIDE SEQUENCE [LARGE SCALE GENOMIC DNA]</scope>
    <source>
        <strain evidence="9">cv. WK10039</strain>
    </source>
</reference>
<keyword evidence="4" id="KW-0804">Transcription</keyword>
<keyword evidence="3" id="KW-0238">DNA-binding</keyword>
<organism evidence="9 10">
    <name type="scientific">Raphanus sativus</name>
    <name type="common">Radish</name>
    <name type="synonym">Raphanus raphanistrum var. sativus</name>
    <dbReference type="NCBI Taxonomy" id="3726"/>
    <lineage>
        <taxon>Eukaryota</taxon>
        <taxon>Viridiplantae</taxon>
        <taxon>Streptophyta</taxon>
        <taxon>Embryophyta</taxon>
        <taxon>Tracheophyta</taxon>
        <taxon>Spermatophyta</taxon>
        <taxon>Magnoliopsida</taxon>
        <taxon>eudicotyledons</taxon>
        <taxon>Gunneridae</taxon>
        <taxon>Pentapetalae</taxon>
        <taxon>rosids</taxon>
        <taxon>malvids</taxon>
        <taxon>Brassicales</taxon>
        <taxon>Brassicaceae</taxon>
        <taxon>Brassiceae</taxon>
        <taxon>Raphanus</taxon>
    </lineage>
</organism>
<dbReference type="Proteomes" id="UP000504610">
    <property type="component" value="Chromosome 2"/>
</dbReference>
<feature type="domain" description="WRKY" evidence="8">
    <location>
        <begin position="212"/>
        <end position="278"/>
    </location>
</feature>
<dbReference type="AlphaFoldDB" id="A0A9W3D567"/>
<keyword evidence="5" id="KW-0539">Nucleus</keyword>
<reference evidence="10" key="2">
    <citation type="submission" date="2025-08" db="UniProtKB">
        <authorList>
            <consortium name="RefSeq"/>
        </authorList>
    </citation>
    <scope>IDENTIFICATION</scope>
    <source>
        <tissue evidence="10">Leaf</tissue>
    </source>
</reference>
<evidence type="ECO:0000256" key="5">
    <source>
        <dbReference type="ARBA" id="ARBA00023242"/>
    </source>
</evidence>
<dbReference type="GO" id="GO:0003700">
    <property type="term" value="F:DNA-binding transcription factor activity"/>
    <property type="evidence" value="ECO:0007669"/>
    <property type="project" value="InterPro"/>
</dbReference>
<keyword evidence="9" id="KW-1185">Reference proteome</keyword>
<dbReference type="OrthoDB" id="1093223at2759"/>
<keyword evidence="6" id="KW-0175">Coiled coil</keyword>
<feature type="region of interest" description="Disordered" evidence="7">
    <location>
        <begin position="148"/>
        <end position="200"/>
    </location>
</feature>
<feature type="compositionally biased region" description="Polar residues" evidence="7">
    <location>
        <begin position="161"/>
        <end position="170"/>
    </location>
</feature>